<protein>
    <submittedName>
        <fullName evidence="1">Uncharacterized protein</fullName>
    </submittedName>
</protein>
<dbReference type="EMBL" id="CP089983">
    <property type="protein sequence ID" value="WXB06758.1"/>
    <property type="molecule type" value="Genomic_DNA"/>
</dbReference>
<proteinExistence type="predicted"/>
<keyword evidence="2" id="KW-1185">Reference proteome</keyword>
<name>A0ABZ2L759_9BACT</name>
<organism evidence="1 2">
    <name type="scientific">Pendulispora rubella</name>
    <dbReference type="NCBI Taxonomy" id="2741070"/>
    <lineage>
        <taxon>Bacteria</taxon>
        <taxon>Pseudomonadati</taxon>
        <taxon>Myxococcota</taxon>
        <taxon>Myxococcia</taxon>
        <taxon>Myxococcales</taxon>
        <taxon>Sorangiineae</taxon>
        <taxon>Pendulisporaceae</taxon>
        <taxon>Pendulispora</taxon>
    </lineage>
</organism>
<evidence type="ECO:0000313" key="1">
    <source>
        <dbReference type="EMBL" id="WXB06758.1"/>
    </source>
</evidence>
<accession>A0ABZ2L759</accession>
<evidence type="ECO:0000313" key="2">
    <source>
        <dbReference type="Proteomes" id="UP001374803"/>
    </source>
</evidence>
<sequence length="135" mass="14147">MLTFGVAYAPAAIVGSTSDHPGDRNLLIPLAGPWIDLADRGPCGGSGQRDCGGDTGNRVLIAVDGVFQALGALQLLGAFIWPETRRVEVVEGKGYLAPVGQRHLAPVAQKQKLQWQVAPAHLGRTGYGMSVVGTF</sequence>
<reference evidence="1" key="1">
    <citation type="submission" date="2021-12" db="EMBL/GenBank/DDBJ databases">
        <title>Discovery of the Pendulisporaceae a myxobacterial family with distinct sporulation behavior and unique specialized metabolism.</title>
        <authorList>
            <person name="Garcia R."/>
            <person name="Popoff A."/>
            <person name="Bader C.D."/>
            <person name="Loehr J."/>
            <person name="Walesch S."/>
            <person name="Walt C."/>
            <person name="Boldt J."/>
            <person name="Bunk B."/>
            <person name="Haeckl F.J.F.P.J."/>
            <person name="Gunesch A.P."/>
            <person name="Birkelbach J."/>
            <person name="Nuebel U."/>
            <person name="Pietschmann T."/>
            <person name="Bach T."/>
            <person name="Mueller R."/>
        </authorList>
    </citation>
    <scope>NUCLEOTIDE SEQUENCE</scope>
    <source>
        <strain evidence="1">MSr11367</strain>
    </source>
</reference>
<dbReference type="RefSeq" id="WP_394836415.1">
    <property type="nucleotide sequence ID" value="NZ_CP089929.1"/>
</dbReference>
<dbReference type="Proteomes" id="UP001374803">
    <property type="component" value="Chromosome"/>
</dbReference>
<gene>
    <name evidence="1" type="ORF">LVJ94_05860</name>
</gene>